<dbReference type="EMBL" id="CAJJDN010000058">
    <property type="protein sequence ID" value="CAD8091773.1"/>
    <property type="molecule type" value="Genomic_DNA"/>
</dbReference>
<gene>
    <name evidence="1" type="ORF">PSON_ATCC_30995.1.T0580048</name>
</gene>
<organism evidence="1 2">
    <name type="scientific">Paramecium sonneborni</name>
    <dbReference type="NCBI Taxonomy" id="65129"/>
    <lineage>
        <taxon>Eukaryota</taxon>
        <taxon>Sar</taxon>
        <taxon>Alveolata</taxon>
        <taxon>Ciliophora</taxon>
        <taxon>Intramacronucleata</taxon>
        <taxon>Oligohymenophorea</taxon>
        <taxon>Peniculida</taxon>
        <taxon>Parameciidae</taxon>
        <taxon>Paramecium</taxon>
    </lineage>
</organism>
<proteinExistence type="predicted"/>
<evidence type="ECO:0000313" key="1">
    <source>
        <dbReference type="EMBL" id="CAD8091773.1"/>
    </source>
</evidence>
<name>A0A8S1NQ90_9CILI</name>
<dbReference type="AlphaFoldDB" id="A0A8S1NQ90"/>
<sequence length="166" mass="20021">MFSLNSIDNKNFLITIEQKLKKKFIQIREERTQYRNDYLKKGQVFYDNVDINSQVTPSVRNSTYQAFYYIKGKNLSNSIHIPNIKYDQFLGSHFRFVCCIRNEQNYLIKSLETQVSFIHLKQPYHYYFHIQKQLGGFLLSFSLFDQKERQMESKQIALIKKCYIKE</sequence>
<evidence type="ECO:0000313" key="2">
    <source>
        <dbReference type="Proteomes" id="UP000692954"/>
    </source>
</evidence>
<protein>
    <submittedName>
        <fullName evidence="1">Uncharacterized protein</fullName>
    </submittedName>
</protein>
<dbReference type="Proteomes" id="UP000692954">
    <property type="component" value="Unassembled WGS sequence"/>
</dbReference>
<accession>A0A8S1NQ90</accession>
<reference evidence="1" key="1">
    <citation type="submission" date="2021-01" db="EMBL/GenBank/DDBJ databases">
        <authorList>
            <consortium name="Genoscope - CEA"/>
            <person name="William W."/>
        </authorList>
    </citation>
    <scope>NUCLEOTIDE SEQUENCE</scope>
</reference>
<comment type="caution">
    <text evidence="1">The sequence shown here is derived from an EMBL/GenBank/DDBJ whole genome shotgun (WGS) entry which is preliminary data.</text>
</comment>
<keyword evidence="2" id="KW-1185">Reference proteome</keyword>